<evidence type="ECO:0000313" key="6">
    <source>
        <dbReference type="EMBL" id="VAH27367.1"/>
    </source>
</evidence>
<dbReference type="InterPro" id="IPR038408">
    <property type="entry name" value="GNK2_sf"/>
</dbReference>
<keyword evidence="7" id="KW-1185">Reference proteome</keyword>
<keyword evidence="3" id="KW-1133">Transmembrane helix</keyword>
<evidence type="ECO:0000256" key="1">
    <source>
        <dbReference type="ARBA" id="ARBA00022729"/>
    </source>
</evidence>
<organism evidence="6 7">
    <name type="scientific">Triticum turgidum subsp. durum</name>
    <name type="common">Durum wheat</name>
    <name type="synonym">Triticum durum</name>
    <dbReference type="NCBI Taxonomy" id="4567"/>
    <lineage>
        <taxon>Eukaryota</taxon>
        <taxon>Viridiplantae</taxon>
        <taxon>Streptophyta</taxon>
        <taxon>Embryophyta</taxon>
        <taxon>Tracheophyta</taxon>
        <taxon>Spermatophyta</taxon>
        <taxon>Magnoliopsida</taxon>
        <taxon>Liliopsida</taxon>
        <taxon>Poales</taxon>
        <taxon>Poaceae</taxon>
        <taxon>BOP clade</taxon>
        <taxon>Pooideae</taxon>
        <taxon>Triticodae</taxon>
        <taxon>Triticeae</taxon>
        <taxon>Triticinae</taxon>
        <taxon>Triticum</taxon>
    </lineage>
</organism>
<proteinExistence type="predicted"/>
<dbReference type="Gene3D" id="3.30.430.20">
    <property type="entry name" value="Gnk2 domain, C-X8-C-X2-C motif"/>
    <property type="match status" value="2"/>
</dbReference>
<feature type="domain" description="Gnk2-homologous" evidence="5">
    <location>
        <begin position="31"/>
        <end position="134"/>
    </location>
</feature>
<dbReference type="Gramene" id="TRITD2Av1G040120.2">
    <property type="protein sequence ID" value="TRITD2Av1G040120.2"/>
    <property type="gene ID" value="TRITD2Av1G040120"/>
</dbReference>
<dbReference type="PANTHER" id="PTHR32099:SF62">
    <property type="entry name" value="GNK2-HOMOLOGOUS DOMAIN-CONTAINING PROTEIN"/>
    <property type="match status" value="1"/>
</dbReference>
<gene>
    <name evidence="6" type="ORF">TRITD_2Av1G040120</name>
</gene>
<evidence type="ECO:0000313" key="7">
    <source>
        <dbReference type="Proteomes" id="UP000324705"/>
    </source>
</evidence>
<feature type="chain" id="PRO_5040386273" description="Gnk2-homologous domain-containing protein" evidence="4">
    <location>
        <begin position="21"/>
        <end position="319"/>
    </location>
</feature>
<dbReference type="PANTHER" id="PTHR32099">
    <property type="entry name" value="CYSTEINE-RICH REPEAT SECRETORY PROTEIN"/>
    <property type="match status" value="1"/>
</dbReference>
<protein>
    <recommendedName>
        <fullName evidence="5">Gnk2-homologous domain-containing protein</fullName>
    </recommendedName>
</protein>
<dbReference type="AlphaFoldDB" id="A0A9R1R3X9"/>
<evidence type="ECO:0000256" key="4">
    <source>
        <dbReference type="SAM" id="SignalP"/>
    </source>
</evidence>
<evidence type="ECO:0000256" key="3">
    <source>
        <dbReference type="SAM" id="Phobius"/>
    </source>
</evidence>
<accession>A0A9R1R3X9</accession>
<name>A0A9R1R3X9_TRITD</name>
<keyword evidence="2" id="KW-0677">Repeat</keyword>
<feature type="transmembrane region" description="Helical" evidence="3">
    <location>
        <begin position="291"/>
        <end position="312"/>
    </location>
</feature>
<sequence length="319" mass="32791">MYQLAAIALSLLLLVAAAPAAVTCSEELAAVLQCHPAPALTDAADGAAFRATVLPLLAALPSAAAPTRFASLHSDGAFARGFCFGDSATPPSDSDCVRCLSDAARNLTAGCGATSRRAGILSQGCSLSYADTNFSSPGQDAFRARFHLALPSDAAAPASDSETSAGVLYSAGLHAELVAMAQLMAQRAAGRLSKPVMPASTRVVHKTIVEKGCGCGCDFAIVSSTVRVRVQCAGDLTAADCAGCLQDSAQAVGWDLDAARGGRGGGFQLPRSVRCLHRSDQSDDPSDHSGLLRVGLLALIIANFILIVANYCTPSRRRR</sequence>
<dbReference type="Proteomes" id="UP000324705">
    <property type="component" value="Chromosome 2A"/>
</dbReference>
<reference evidence="6 7" key="1">
    <citation type="submission" date="2017-09" db="EMBL/GenBank/DDBJ databases">
        <authorList>
            <consortium name="International Durum Wheat Genome Sequencing Consortium (IDWGSC)"/>
            <person name="Milanesi L."/>
        </authorList>
    </citation>
    <scope>NUCLEOTIDE SEQUENCE [LARGE SCALE GENOMIC DNA]</scope>
    <source>
        <strain evidence="7">cv. Svevo</strain>
    </source>
</reference>
<keyword evidence="3" id="KW-0812">Transmembrane</keyword>
<evidence type="ECO:0000259" key="5">
    <source>
        <dbReference type="PROSITE" id="PS51473"/>
    </source>
</evidence>
<dbReference type="PROSITE" id="PS51473">
    <property type="entry name" value="GNK2"/>
    <property type="match status" value="1"/>
</dbReference>
<dbReference type="EMBL" id="LT934113">
    <property type="protein sequence ID" value="VAH27367.1"/>
    <property type="molecule type" value="Genomic_DNA"/>
</dbReference>
<dbReference type="OMA" id="ADCAGCL"/>
<evidence type="ECO:0000256" key="2">
    <source>
        <dbReference type="ARBA" id="ARBA00022737"/>
    </source>
</evidence>
<keyword evidence="3" id="KW-0472">Membrane</keyword>
<dbReference type="InterPro" id="IPR002902">
    <property type="entry name" value="GNK2"/>
</dbReference>
<keyword evidence="1 4" id="KW-0732">Signal</keyword>
<feature type="signal peptide" evidence="4">
    <location>
        <begin position="1"/>
        <end position="20"/>
    </location>
</feature>